<keyword evidence="1" id="KW-0472">Membrane</keyword>
<dbReference type="Proteomes" id="UP000613512">
    <property type="component" value="Unassembled WGS sequence"/>
</dbReference>
<accession>A0A916RQ67</accession>
<dbReference type="AlphaFoldDB" id="A0A916RQ67"/>
<reference evidence="2" key="2">
    <citation type="submission" date="2020-09" db="EMBL/GenBank/DDBJ databases">
        <authorList>
            <person name="Sun Q."/>
            <person name="Zhou Y."/>
        </authorList>
    </citation>
    <scope>NUCLEOTIDE SEQUENCE</scope>
    <source>
        <strain evidence="2">CGMCC 1.12408</strain>
    </source>
</reference>
<dbReference type="EMBL" id="BMEY01000002">
    <property type="protein sequence ID" value="GGA64991.1"/>
    <property type="molecule type" value="Genomic_DNA"/>
</dbReference>
<reference evidence="2" key="1">
    <citation type="journal article" date="2014" name="Int. J. Syst. Evol. Microbiol.">
        <title>Complete genome sequence of Corynebacterium casei LMG S-19264T (=DSM 44701T), isolated from a smear-ripened cheese.</title>
        <authorList>
            <consortium name="US DOE Joint Genome Institute (JGI-PGF)"/>
            <person name="Walter F."/>
            <person name="Albersmeier A."/>
            <person name="Kalinowski J."/>
            <person name="Ruckert C."/>
        </authorList>
    </citation>
    <scope>NUCLEOTIDE SEQUENCE</scope>
    <source>
        <strain evidence="2">CGMCC 1.12408</strain>
    </source>
</reference>
<evidence type="ECO:0000313" key="3">
    <source>
        <dbReference type="Proteomes" id="UP000613512"/>
    </source>
</evidence>
<sequence>MDRWYSSFIVGAIVFIFITFTTQDLRQATLMGIGIFIAFFLIYLFLKKTKEKKRN</sequence>
<evidence type="ECO:0000313" key="2">
    <source>
        <dbReference type="EMBL" id="GGA64991.1"/>
    </source>
</evidence>
<gene>
    <name evidence="2" type="ORF">GCM10008025_05980</name>
</gene>
<name>A0A916RQ67_9BACI</name>
<keyword evidence="3" id="KW-1185">Reference proteome</keyword>
<proteinExistence type="predicted"/>
<dbReference type="RefSeq" id="WP_188383202.1">
    <property type="nucleotide sequence ID" value="NZ_BMEY01000002.1"/>
</dbReference>
<evidence type="ECO:0000256" key="1">
    <source>
        <dbReference type="SAM" id="Phobius"/>
    </source>
</evidence>
<feature type="transmembrane region" description="Helical" evidence="1">
    <location>
        <begin position="28"/>
        <end position="46"/>
    </location>
</feature>
<keyword evidence="1" id="KW-1133">Transmembrane helix</keyword>
<feature type="transmembrane region" description="Helical" evidence="1">
    <location>
        <begin position="5"/>
        <end position="22"/>
    </location>
</feature>
<comment type="caution">
    <text evidence="2">The sequence shown here is derived from an EMBL/GenBank/DDBJ whole genome shotgun (WGS) entry which is preliminary data.</text>
</comment>
<protein>
    <submittedName>
        <fullName evidence="2">Uncharacterized protein</fullName>
    </submittedName>
</protein>
<organism evidence="2 3">
    <name type="scientific">Ornithinibacillus halotolerans</name>
    <dbReference type="NCBI Taxonomy" id="1274357"/>
    <lineage>
        <taxon>Bacteria</taxon>
        <taxon>Bacillati</taxon>
        <taxon>Bacillota</taxon>
        <taxon>Bacilli</taxon>
        <taxon>Bacillales</taxon>
        <taxon>Bacillaceae</taxon>
        <taxon>Ornithinibacillus</taxon>
    </lineage>
</organism>
<keyword evidence="1" id="KW-0812">Transmembrane</keyword>